<dbReference type="EMBL" id="CM023479">
    <property type="protein sequence ID" value="KAH7974809.1"/>
    <property type="molecule type" value="Genomic_DNA"/>
</dbReference>
<gene>
    <name evidence="1" type="ORF">HPB49_019797</name>
</gene>
<comment type="caution">
    <text evidence="1">The sequence shown here is derived from an EMBL/GenBank/DDBJ whole genome shotgun (WGS) entry which is preliminary data.</text>
</comment>
<dbReference type="Proteomes" id="UP000821865">
    <property type="component" value="Chromosome 10"/>
</dbReference>
<sequence length="236" mass="26779">MEVYNDAEFSWRYLFAKQAVLRLEMLSLAPKDNERDHHVQPLLQLLIALRFYGAGIFQVVTADLVNVSQATVSRIIARMSRMIAETLFPQLVKFPNVNDLASAMEEFYNIARFPGVSGCMDCTHVLIRSPGGDDDAEVFRCRKRYLSINVQAITGLRLEFYLVASWPGSAHDSRVFDSSRAGVQYEVGSVPGILLGDKGYRCRSYLMTPFREKRRLSINAAKCEKNFQCNNYMVAI</sequence>
<protein>
    <submittedName>
        <fullName evidence="1">Uncharacterized protein</fullName>
    </submittedName>
</protein>
<evidence type="ECO:0000313" key="2">
    <source>
        <dbReference type="Proteomes" id="UP000821865"/>
    </source>
</evidence>
<reference evidence="1" key="1">
    <citation type="submission" date="2020-05" db="EMBL/GenBank/DDBJ databases">
        <title>Large-scale comparative analyses of tick genomes elucidate their genetic diversity and vector capacities.</title>
        <authorList>
            <person name="Jia N."/>
            <person name="Wang J."/>
            <person name="Shi W."/>
            <person name="Du L."/>
            <person name="Sun Y."/>
            <person name="Zhan W."/>
            <person name="Jiang J."/>
            <person name="Wang Q."/>
            <person name="Zhang B."/>
            <person name="Ji P."/>
            <person name="Sakyi L.B."/>
            <person name="Cui X."/>
            <person name="Yuan T."/>
            <person name="Jiang B."/>
            <person name="Yang W."/>
            <person name="Lam T.T.-Y."/>
            <person name="Chang Q."/>
            <person name="Ding S."/>
            <person name="Wang X."/>
            <person name="Zhu J."/>
            <person name="Ruan X."/>
            <person name="Zhao L."/>
            <person name="Wei J."/>
            <person name="Que T."/>
            <person name="Du C."/>
            <person name="Cheng J."/>
            <person name="Dai P."/>
            <person name="Han X."/>
            <person name="Huang E."/>
            <person name="Gao Y."/>
            <person name="Liu J."/>
            <person name="Shao H."/>
            <person name="Ye R."/>
            <person name="Li L."/>
            <person name="Wei W."/>
            <person name="Wang X."/>
            <person name="Wang C."/>
            <person name="Yang T."/>
            <person name="Huo Q."/>
            <person name="Li W."/>
            <person name="Guo W."/>
            <person name="Chen H."/>
            <person name="Zhou L."/>
            <person name="Ni X."/>
            <person name="Tian J."/>
            <person name="Zhou Y."/>
            <person name="Sheng Y."/>
            <person name="Liu T."/>
            <person name="Pan Y."/>
            <person name="Xia L."/>
            <person name="Li J."/>
            <person name="Zhao F."/>
            <person name="Cao W."/>
        </authorList>
    </citation>
    <scope>NUCLEOTIDE SEQUENCE</scope>
    <source>
        <strain evidence="1">Dsil-2018</strain>
    </source>
</reference>
<keyword evidence="2" id="KW-1185">Reference proteome</keyword>
<organism evidence="1 2">
    <name type="scientific">Dermacentor silvarum</name>
    <name type="common">Tick</name>
    <dbReference type="NCBI Taxonomy" id="543639"/>
    <lineage>
        <taxon>Eukaryota</taxon>
        <taxon>Metazoa</taxon>
        <taxon>Ecdysozoa</taxon>
        <taxon>Arthropoda</taxon>
        <taxon>Chelicerata</taxon>
        <taxon>Arachnida</taxon>
        <taxon>Acari</taxon>
        <taxon>Parasitiformes</taxon>
        <taxon>Ixodida</taxon>
        <taxon>Ixodoidea</taxon>
        <taxon>Ixodidae</taxon>
        <taxon>Rhipicephalinae</taxon>
        <taxon>Dermacentor</taxon>
    </lineage>
</organism>
<evidence type="ECO:0000313" key="1">
    <source>
        <dbReference type="EMBL" id="KAH7974809.1"/>
    </source>
</evidence>
<name>A0ACB8DR10_DERSI</name>
<proteinExistence type="predicted"/>
<accession>A0ACB8DR10</accession>